<keyword evidence="3" id="KW-1185">Reference proteome</keyword>
<keyword evidence="1" id="KW-1133">Transmembrane helix</keyword>
<dbReference type="RefSeq" id="WP_344377851.1">
    <property type="nucleotide sequence ID" value="NZ_BAAASQ010000019.1"/>
</dbReference>
<evidence type="ECO:0000313" key="3">
    <source>
        <dbReference type="Proteomes" id="UP001595834"/>
    </source>
</evidence>
<dbReference type="EMBL" id="JBHSIZ010000045">
    <property type="protein sequence ID" value="MFC4961273.1"/>
    <property type="molecule type" value="Genomic_DNA"/>
</dbReference>
<evidence type="ECO:0000256" key="1">
    <source>
        <dbReference type="SAM" id="Phobius"/>
    </source>
</evidence>
<comment type="caution">
    <text evidence="2">The sequence shown here is derived from an EMBL/GenBank/DDBJ whole genome shotgun (WGS) entry which is preliminary data.</text>
</comment>
<feature type="transmembrane region" description="Helical" evidence="1">
    <location>
        <begin position="26"/>
        <end position="44"/>
    </location>
</feature>
<keyword evidence="1" id="KW-0812">Transmembrane</keyword>
<sequence>MLVATSTFLLSFRHEELGPAERLDALYNRLAVLGGALFVAVLTMQQANTVITSTDGLTLIDCLHLTTLTFLLAAVVATVLSWRWTIGGGSPARAERLSYRGAWIGLLGYTVACGTLVLLAAEK</sequence>
<feature type="transmembrane region" description="Helical" evidence="1">
    <location>
        <begin position="102"/>
        <end position="121"/>
    </location>
</feature>
<organism evidence="2 3">
    <name type="scientific">Streptomyces mauvecolor</name>
    <dbReference type="NCBI Taxonomy" id="58345"/>
    <lineage>
        <taxon>Bacteria</taxon>
        <taxon>Bacillati</taxon>
        <taxon>Actinomycetota</taxon>
        <taxon>Actinomycetes</taxon>
        <taxon>Kitasatosporales</taxon>
        <taxon>Streptomycetaceae</taxon>
        <taxon>Streptomyces</taxon>
    </lineage>
</organism>
<accession>A0ABV9UXZ2</accession>
<keyword evidence="1" id="KW-0472">Membrane</keyword>
<proteinExistence type="predicted"/>
<evidence type="ECO:0008006" key="4">
    <source>
        <dbReference type="Google" id="ProtNLM"/>
    </source>
</evidence>
<name>A0ABV9UXZ2_9ACTN</name>
<evidence type="ECO:0000313" key="2">
    <source>
        <dbReference type="EMBL" id="MFC4961273.1"/>
    </source>
</evidence>
<protein>
    <recommendedName>
        <fullName evidence="4">DUF420 domain-containing protein</fullName>
    </recommendedName>
</protein>
<dbReference type="Proteomes" id="UP001595834">
    <property type="component" value="Unassembled WGS sequence"/>
</dbReference>
<feature type="transmembrane region" description="Helical" evidence="1">
    <location>
        <begin position="56"/>
        <end position="82"/>
    </location>
</feature>
<gene>
    <name evidence="2" type="ORF">ACFPFX_33785</name>
</gene>
<reference evidence="3" key="1">
    <citation type="journal article" date="2019" name="Int. J. Syst. Evol. Microbiol.">
        <title>The Global Catalogue of Microorganisms (GCM) 10K type strain sequencing project: providing services to taxonomists for standard genome sequencing and annotation.</title>
        <authorList>
            <consortium name="The Broad Institute Genomics Platform"/>
            <consortium name="The Broad Institute Genome Sequencing Center for Infectious Disease"/>
            <person name="Wu L."/>
            <person name="Ma J."/>
        </authorList>
    </citation>
    <scope>NUCLEOTIDE SEQUENCE [LARGE SCALE GENOMIC DNA]</scope>
    <source>
        <strain evidence="3">CCM 7224</strain>
    </source>
</reference>